<dbReference type="Pfam" id="PF20882">
    <property type="entry name" value="Sos7"/>
    <property type="match status" value="1"/>
</dbReference>
<proteinExistence type="predicted"/>
<evidence type="ECO:0000256" key="1">
    <source>
        <dbReference type="SAM" id="Coils"/>
    </source>
</evidence>
<reference evidence="4 5" key="1">
    <citation type="submission" date="2017-03" db="EMBL/GenBank/DDBJ databases">
        <title>Genomes of endolithic fungi from Antarctica.</title>
        <authorList>
            <person name="Coleine C."/>
            <person name="Masonjones S."/>
            <person name="Stajich J.E."/>
        </authorList>
    </citation>
    <scope>NUCLEOTIDE SEQUENCE [LARGE SCALE GENOMIC DNA]</scope>
    <source>
        <strain evidence="4 5">CCFEE 6314</strain>
    </source>
</reference>
<dbReference type="GO" id="GO:0051315">
    <property type="term" value="P:attachment of mitotic spindle microtubules to kinetochore"/>
    <property type="evidence" value="ECO:0007669"/>
    <property type="project" value="TreeGrafter"/>
</dbReference>
<evidence type="ECO:0000313" key="4">
    <source>
        <dbReference type="EMBL" id="RVX71800.1"/>
    </source>
</evidence>
<gene>
    <name evidence="4" type="ORF">B0A52_04199</name>
</gene>
<feature type="compositionally biased region" description="Polar residues" evidence="2">
    <location>
        <begin position="50"/>
        <end position="74"/>
    </location>
</feature>
<dbReference type="VEuPathDB" id="FungiDB:PV10_08793"/>
<feature type="coiled-coil region" evidence="1">
    <location>
        <begin position="130"/>
        <end position="283"/>
    </location>
</feature>
<dbReference type="AlphaFoldDB" id="A0A438N839"/>
<evidence type="ECO:0000256" key="2">
    <source>
        <dbReference type="SAM" id="MobiDB-lite"/>
    </source>
</evidence>
<dbReference type="Proteomes" id="UP000288859">
    <property type="component" value="Unassembled WGS sequence"/>
</dbReference>
<dbReference type="PANTHER" id="PTHR37329">
    <property type="entry name" value="KINETOCHORE PROTEIN SOS7"/>
    <property type="match status" value="1"/>
</dbReference>
<protein>
    <recommendedName>
        <fullName evidence="3">Kinetochore protein Sos7 coiled-coil domain-containing protein</fullName>
    </recommendedName>
</protein>
<dbReference type="GO" id="GO:0000776">
    <property type="term" value="C:kinetochore"/>
    <property type="evidence" value="ECO:0007669"/>
    <property type="project" value="InterPro"/>
</dbReference>
<dbReference type="EMBL" id="NAJM01000015">
    <property type="protein sequence ID" value="RVX71800.1"/>
    <property type="molecule type" value="Genomic_DNA"/>
</dbReference>
<name>A0A438N839_EXOME</name>
<evidence type="ECO:0000259" key="3">
    <source>
        <dbReference type="Pfam" id="PF20882"/>
    </source>
</evidence>
<evidence type="ECO:0000313" key="5">
    <source>
        <dbReference type="Proteomes" id="UP000288859"/>
    </source>
</evidence>
<feature type="region of interest" description="Disordered" evidence="2">
    <location>
        <begin position="36"/>
        <end position="76"/>
    </location>
</feature>
<dbReference type="OrthoDB" id="18959at2759"/>
<dbReference type="InterPro" id="IPR037475">
    <property type="entry name" value="Sos7"/>
</dbReference>
<keyword evidence="1" id="KW-0175">Coiled coil</keyword>
<feature type="domain" description="Kinetochore protein Sos7 coiled-coil" evidence="3">
    <location>
        <begin position="95"/>
        <end position="169"/>
    </location>
</feature>
<organism evidence="4 5">
    <name type="scientific">Exophiala mesophila</name>
    <name type="common">Black yeast-like fungus</name>
    <dbReference type="NCBI Taxonomy" id="212818"/>
    <lineage>
        <taxon>Eukaryota</taxon>
        <taxon>Fungi</taxon>
        <taxon>Dikarya</taxon>
        <taxon>Ascomycota</taxon>
        <taxon>Pezizomycotina</taxon>
        <taxon>Eurotiomycetes</taxon>
        <taxon>Chaetothyriomycetidae</taxon>
        <taxon>Chaetothyriales</taxon>
        <taxon>Herpotrichiellaceae</taxon>
        <taxon>Exophiala</taxon>
    </lineage>
</organism>
<comment type="caution">
    <text evidence="4">The sequence shown here is derived from an EMBL/GenBank/DDBJ whole genome shotgun (WGS) entry which is preliminary data.</text>
</comment>
<dbReference type="Gene3D" id="1.10.287.2610">
    <property type="match status" value="1"/>
</dbReference>
<sequence>MADVDTDPVAALATLRAHQASHPLSILSLAEPILSSTTTNTTPKDESTRSDGSSHPQSNTNNTAPSRASVSNSDLDSDPFLTPASLQADLTHYKDLFSKLRFSYLEQVTKEKYLRSIVGDPPLVVTHDENMALETRLAAMKTQVKAHKDQVDALVREMETTARDLATKYQKVTNGMAVLERLPDEIARLQRDVDALVAEVTEKQRVAGRNASADPRMNMSLEATETALEEQKRRNKEIDEEIEALQRQLPAQVRQVDKMDRELADLEKRRNEATKIARDLQKRRMEGGRDDLEDMGRWYKSSETVLRGLLGVESR</sequence>
<accession>A0A438N839</accession>
<dbReference type="InterPro" id="IPR048781">
    <property type="entry name" value="Sos7_CC"/>
</dbReference>
<dbReference type="PANTHER" id="PTHR37329:SF1">
    <property type="entry name" value="KINETOCHORE PROTEIN SOS7"/>
    <property type="match status" value="1"/>
</dbReference>
<dbReference type="GO" id="GO:0034501">
    <property type="term" value="P:protein localization to kinetochore"/>
    <property type="evidence" value="ECO:0007669"/>
    <property type="project" value="InterPro"/>
</dbReference>